<feature type="binding site" evidence="15">
    <location>
        <position position="73"/>
    </location>
    <ligand>
        <name>substrate</name>
    </ligand>
</feature>
<dbReference type="Proteomes" id="UP000243688">
    <property type="component" value="Unassembled WGS sequence"/>
</dbReference>
<feature type="active site" description="Nucleophile" evidence="15">
    <location>
        <position position="186"/>
    </location>
</feature>
<feature type="binding site" evidence="15">
    <location>
        <position position="257"/>
    </location>
    <ligand>
        <name>FMN</name>
        <dbReference type="ChEBI" id="CHEBI:58210"/>
    </ligand>
</feature>
<feature type="domain" description="Dihydroorotate dehydrogenase catalytic" evidence="16">
    <location>
        <begin position="52"/>
        <end position="349"/>
    </location>
</feature>
<evidence type="ECO:0000256" key="7">
    <source>
        <dbReference type="ARBA" id="ARBA00011669"/>
    </source>
</evidence>
<dbReference type="GO" id="GO:0005737">
    <property type="term" value="C:cytoplasm"/>
    <property type="evidence" value="ECO:0007669"/>
    <property type="project" value="InterPro"/>
</dbReference>
<comment type="subunit">
    <text evidence="15">Monomer.</text>
</comment>
<keyword evidence="10 15" id="KW-0665">Pyrimidine biosynthesis</keyword>
<accession>A0A2A6DYL4</accession>
<dbReference type="UniPathway" id="UPA00070">
    <property type="reaction ID" value="UER00945"/>
</dbReference>
<comment type="pathway">
    <text evidence="5 15">Pyrimidine metabolism; UMP biosynthesis via de novo pathway; orotate from (S)-dihydroorotate (quinone route): step 1/1.</text>
</comment>
<proteinExistence type="inferred from homology"/>
<keyword evidence="15" id="KW-1003">Cell membrane</keyword>
<evidence type="ECO:0000256" key="11">
    <source>
        <dbReference type="ARBA" id="ARBA00023002"/>
    </source>
</evidence>
<dbReference type="InterPro" id="IPR005719">
    <property type="entry name" value="Dihydroorotate_DH_2"/>
</dbReference>
<feature type="binding site" evidence="15">
    <location>
        <position position="308"/>
    </location>
    <ligand>
        <name>FMN</name>
        <dbReference type="ChEBI" id="CHEBI:58210"/>
    </ligand>
</feature>
<dbReference type="GO" id="GO:0004589">
    <property type="term" value="F:dihydroorotate dehydrogenase (NAD+) activity"/>
    <property type="evidence" value="ECO:0007669"/>
    <property type="project" value="UniProtKB-EC"/>
</dbReference>
<dbReference type="Pfam" id="PF01180">
    <property type="entry name" value="DHO_dh"/>
    <property type="match status" value="1"/>
</dbReference>
<evidence type="ECO:0000256" key="6">
    <source>
        <dbReference type="ARBA" id="ARBA00005359"/>
    </source>
</evidence>
<keyword evidence="9 15" id="KW-0288">FMN</keyword>
<comment type="catalytic activity">
    <reaction evidence="13 15">
        <text>(S)-dihydroorotate + a quinone = orotate + a quinol</text>
        <dbReference type="Rhea" id="RHEA:30187"/>
        <dbReference type="ChEBI" id="CHEBI:24646"/>
        <dbReference type="ChEBI" id="CHEBI:30839"/>
        <dbReference type="ChEBI" id="CHEBI:30864"/>
        <dbReference type="ChEBI" id="CHEBI:132124"/>
        <dbReference type="EC" id="1.3.5.2"/>
    </reaction>
</comment>
<evidence type="ECO:0000256" key="14">
    <source>
        <dbReference type="ARBA" id="ARBA00048996"/>
    </source>
</evidence>
<feature type="binding site" evidence="15">
    <location>
        <position position="183"/>
    </location>
    <ligand>
        <name>substrate</name>
    </ligand>
</feature>
<dbReference type="GO" id="GO:0044205">
    <property type="term" value="P:'de novo' UMP biosynthetic process"/>
    <property type="evidence" value="ECO:0007669"/>
    <property type="project" value="UniProtKB-UniRule"/>
</dbReference>
<reference evidence="17 18" key="1">
    <citation type="submission" date="2016-12" db="EMBL/GenBank/DDBJ databases">
        <title>Candidatus Reconcilibacillus cellulovorans genome.</title>
        <authorList>
            <person name="Kolinko S."/>
            <person name="Wu Y.-W."/>
            <person name="Tachea F."/>
            <person name="Denzel E."/>
            <person name="Hiras J."/>
            <person name="Baecker N."/>
            <person name="Chan L.J."/>
            <person name="Eichorst S.A."/>
            <person name="Frey D."/>
            <person name="Adams P.D."/>
            <person name="Pray T."/>
            <person name="Tanjore D."/>
            <person name="Petzold C.J."/>
            <person name="Gladden J.M."/>
            <person name="Simmons B.A."/>
            <person name="Singer S.W."/>
        </authorList>
    </citation>
    <scope>NUCLEOTIDE SEQUENCE [LARGE SCALE GENOMIC DNA]</scope>
    <source>
        <strain evidence="17">JTherm</strain>
    </source>
</reference>
<dbReference type="PROSITE" id="PS00912">
    <property type="entry name" value="DHODEHASE_2"/>
    <property type="match status" value="1"/>
</dbReference>
<feature type="binding site" evidence="15">
    <location>
        <position position="93"/>
    </location>
    <ligand>
        <name>FMN</name>
        <dbReference type="ChEBI" id="CHEBI:58210"/>
    </ligand>
</feature>
<dbReference type="InterPro" id="IPR001295">
    <property type="entry name" value="Dihydroorotate_DH_CS"/>
</dbReference>
<keyword evidence="8 15" id="KW-0285">Flavoprotein</keyword>
<comment type="pathway">
    <text evidence="4">Pyrimidine metabolism; UMP biosynthesis via de novo pathway; orotate from (S)-dihydroorotate (NAD(+) route): step 1/1.</text>
</comment>
<dbReference type="InterPro" id="IPR005720">
    <property type="entry name" value="Dihydroorotate_DH_cat"/>
</dbReference>
<organism evidence="17 18">
    <name type="scientific">Candidatus Reconcilbacillus cellulovorans</name>
    <dbReference type="NCBI Taxonomy" id="1906605"/>
    <lineage>
        <taxon>Bacteria</taxon>
        <taxon>Bacillati</taxon>
        <taxon>Bacillota</taxon>
        <taxon>Bacilli</taxon>
        <taxon>Bacillales</taxon>
        <taxon>Paenibacillaceae</taxon>
        <taxon>Candidatus Reconcilbacillus</taxon>
    </lineage>
</organism>
<feature type="binding site" evidence="15">
    <location>
        <position position="229"/>
    </location>
    <ligand>
        <name>FMN</name>
        <dbReference type="ChEBI" id="CHEBI:58210"/>
    </ligand>
</feature>
<dbReference type="NCBIfam" id="NF003645">
    <property type="entry name" value="PRK05286.1-2"/>
    <property type="match status" value="1"/>
</dbReference>
<dbReference type="SUPFAM" id="SSF51395">
    <property type="entry name" value="FMN-linked oxidoreductases"/>
    <property type="match status" value="1"/>
</dbReference>
<comment type="similarity">
    <text evidence="6 15">Belongs to the dihydroorotate dehydrogenase family. Type 2 subfamily.</text>
</comment>
<dbReference type="AlphaFoldDB" id="A0A2A6DYL4"/>
<keyword evidence="12 15" id="KW-0472">Membrane</keyword>
<dbReference type="InterPro" id="IPR013785">
    <property type="entry name" value="Aldolase_TIM"/>
</dbReference>
<comment type="function">
    <text evidence="1 15">Catalyzes the conversion of dihydroorotate to orotate with quinone as electron acceptor.</text>
</comment>
<evidence type="ECO:0000256" key="5">
    <source>
        <dbReference type="ARBA" id="ARBA00005161"/>
    </source>
</evidence>
<sequence>MDVYAWLKPMLFRMDPERAHRLTIAALGFLGRLPAANRALSAVWAVPEDPGLRVEAFGLSFPHPVGLAAGLDKNGEAATALASLGFGFLEVGTVTPEPQEGNPRPRLFRLPEDGALVNRMGFNNDGADALAARLAGYAAAGGRRVPIGVNIGKNRSTPNDRAADDYRACVRKLWPHADFFVLNVSSPNTPGLRDLQKQEAVSAIISAVRDEIARCAAGGRSTPKPVLVKISPDLDEAELSLTVEAATAAGASGFVATNTTLARDGVRHPAGAETGGLSGRPLRRRATETIARVYRLTGGRVPIIGCGGIFDAGDAYEKIRAGASLVEIYTSLIYKGPSVIREICEGLRALAARDGFRSIAEAVGTDAGRRIQDLGMPKIGPVF</sequence>
<feature type="binding site" evidence="15">
    <location>
        <begin position="258"/>
        <end position="259"/>
    </location>
    <ligand>
        <name>substrate</name>
    </ligand>
</feature>
<dbReference type="EMBL" id="MOXJ01000034">
    <property type="protein sequence ID" value="PDO09587.1"/>
    <property type="molecule type" value="Genomic_DNA"/>
</dbReference>
<dbReference type="HAMAP" id="MF_00225">
    <property type="entry name" value="DHO_dh_type2"/>
    <property type="match status" value="1"/>
</dbReference>
<comment type="catalytic activity">
    <reaction evidence="14">
        <text>(S)-dihydroorotate + NAD(+) = orotate + NADH + H(+)</text>
        <dbReference type="Rhea" id="RHEA:13513"/>
        <dbReference type="ChEBI" id="CHEBI:15378"/>
        <dbReference type="ChEBI" id="CHEBI:30839"/>
        <dbReference type="ChEBI" id="CHEBI:30864"/>
        <dbReference type="ChEBI" id="CHEBI:57540"/>
        <dbReference type="ChEBI" id="CHEBI:57945"/>
        <dbReference type="EC" id="1.3.1.14"/>
    </reaction>
</comment>
<comment type="function">
    <text evidence="2">Catalyzes the conversion of dihydroorotate to orotate with NAD(+) as electron acceptor.</text>
</comment>
<feature type="binding site" evidence="15">
    <location>
        <begin position="118"/>
        <end position="122"/>
    </location>
    <ligand>
        <name>substrate</name>
    </ligand>
</feature>
<dbReference type="GO" id="GO:0006207">
    <property type="term" value="P:'de novo' pyrimidine nucleobase biosynthetic process"/>
    <property type="evidence" value="ECO:0007669"/>
    <property type="project" value="UniProtKB-UniRule"/>
</dbReference>
<dbReference type="GO" id="GO:0005886">
    <property type="term" value="C:plasma membrane"/>
    <property type="evidence" value="ECO:0007669"/>
    <property type="project" value="UniProtKB-SubCell"/>
</dbReference>
<evidence type="ECO:0000256" key="13">
    <source>
        <dbReference type="ARBA" id="ARBA00048639"/>
    </source>
</evidence>
<name>A0A2A6DYL4_9BACL</name>
<evidence type="ECO:0000259" key="16">
    <source>
        <dbReference type="Pfam" id="PF01180"/>
    </source>
</evidence>
<dbReference type="NCBIfam" id="NF003652">
    <property type="entry name" value="PRK05286.2-5"/>
    <property type="match status" value="1"/>
</dbReference>
<evidence type="ECO:0000256" key="1">
    <source>
        <dbReference type="ARBA" id="ARBA00003125"/>
    </source>
</evidence>
<evidence type="ECO:0000256" key="2">
    <source>
        <dbReference type="ARBA" id="ARBA00003616"/>
    </source>
</evidence>
<dbReference type="NCBIfam" id="TIGR01036">
    <property type="entry name" value="pyrD_sub2"/>
    <property type="match status" value="1"/>
</dbReference>
<feature type="binding site" evidence="15">
    <location>
        <begin position="69"/>
        <end position="73"/>
    </location>
    <ligand>
        <name>FMN</name>
        <dbReference type="ChEBI" id="CHEBI:58210"/>
    </ligand>
</feature>
<feature type="binding site" evidence="15">
    <location>
        <position position="279"/>
    </location>
    <ligand>
        <name>FMN</name>
        <dbReference type="ChEBI" id="CHEBI:58210"/>
    </ligand>
</feature>
<feature type="binding site" evidence="15">
    <location>
        <position position="183"/>
    </location>
    <ligand>
        <name>FMN</name>
        <dbReference type="ChEBI" id="CHEBI:58210"/>
    </ligand>
</feature>
<evidence type="ECO:0000256" key="8">
    <source>
        <dbReference type="ARBA" id="ARBA00022630"/>
    </source>
</evidence>
<protein>
    <recommendedName>
        <fullName evidence="15">Dihydroorotate dehydrogenase (quinone)</fullName>
        <ecNumber evidence="15">1.3.5.2</ecNumber>
    </recommendedName>
    <alternativeName>
        <fullName evidence="15">DHOdehase</fullName>
        <shortName evidence="15">DHOD</shortName>
        <shortName evidence="15">DHODase</shortName>
    </alternativeName>
    <alternativeName>
        <fullName evidence="15">Dihydroorotate oxidase</fullName>
    </alternativeName>
</protein>
<gene>
    <name evidence="15" type="primary">pyrD</name>
    <name evidence="17" type="ORF">BLM47_11830</name>
</gene>
<comment type="cofactor">
    <cofactor evidence="15">
        <name>FMN</name>
        <dbReference type="ChEBI" id="CHEBI:58210"/>
    </cofactor>
    <text evidence="15">Binds 1 FMN per subunit.</text>
</comment>
<dbReference type="PANTHER" id="PTHR48109:SF4">
    <property type="entry name" value="DIHYDROOROTATE DEHYDROGENASE (QUINONE), MITOCHONDRIAL"/>
    <property type="match status" value="1"/>
</dbReference>
<dbReference type="Gene3D" id="3.20.20.70">
    <property type="entry name" value="Aldolase class I"/>
    <property type="match status" value="1"/>
</dbReference>
<evidence type="ECO:0000256" key="4">
    <source>
        <dbReference type="ARBA" id="ARBA00004715"/>
    </source>
</evidence>
<comment type="subunit">
    <text evidence="7">Heterotetramer of 2 PyrK and 2 PyrD type B subunits.</text>
</comment>
<dbReference type="PANTHER" id="PTHR48109">
    <property type="entry name" value="DIHYDROOROTATE DEHYDROGENASE (QUINONE), MITOCHONDRIAL-RELATED"/>
    <property type="match status" value="1"/>
</dbReference>
<evidence type="ECO:0000256" key="10">
    <source>
        <dbReference type="ARBA" id="ARBA00022975"/>
    </source>
</evidence>
<feature type="binding site" evidence="15">
    <location>
        <position position="150"/>
    </location>
    <ligand>
        <name>FMN</name>
        <dbReference type="ChEBI" id="CHEBI:58210"/>
    </ligand>
</feature>
<evidence type="ECO:0000256" key="3">
    <source>
        <dbReference type="ARBA" id="ARBA00004370"/>
    </source>
</evidence>
<dbReference type="GO" id="GO:0106430">
    <property type="term" value="F:dihydroorotate dehydrogenase (quinone) activity"/>
    <property type="evidence" value="ECO:0007669"/>
    <property type="project" value="UniProtKB-EC"/>
</dbReference>
<dbReference type="InterPro" id="IPR050074">
    <property type="entry name" value="DHO_dehydrogenase"/>
</dbReference>
<evidence type="ECO:0000256" key="12">
    <source>
        <dbReference type="ARBA" id="ARBA00023136"/>
    </source>
</evidence>
<evidence type="ECO:0000256" key="9">
    <source>
        <dbReference type="ARBA" id="ARBA00022643"/>
    </source>
</evidence>
<evidence type="ECO:0000313" key="18">
    <source>
        <dbReference type="Proteomes" id="UP000243688"/>
    </source>
</evidence>
<dbReference type="PROSITE" id="PS00911">
    <property type="entry name" value="DHODEHASE_1"/>
    <property type="match status" value="1"/>
</dbReference>
<feature type="binding site" evidence="15">
    <location>
        <position position="188"/>
    </location>
    <ligand>
        <name>substrate</name>
    </ligand>
</feature>
<comment type="caution">
    <text evidence="17">The sequence shown here is derived from an EMBL/GenBank/DDBJ whole genome shotgun (WGS) entry which is preliminary data.</text>
</comment>
<evidence type="ECO:0000313" key="17">
    <source>
        <dbReference type="EMBL" id="PDO09587.1"/>
    </source>
</evidence>
<dbReference type="CDD" id="cd04738">
    <property type="entry name" value="DHOD_2_like"/>
    <property type="match status" value="1"/>
</dbReference>
<feature type="binding site" evidence="15">
    <location>
        <begin position="329"/>
        <end position="330"/>
    </location>
    <ligand>
        <name>FMN</name>
        <dbReference type="ChEBI" id="CHEBI:58210"/>
    </ligand>
</feature>
<keyword evidence="11 15" id="KW-0560">Oxidoreductase</keyword>
<evidence type="ECO:0000256" key="15">
    <source>
        <dbReference type="HAMAP-Rule" id="MF_00225"/>
    </source>
</evidence>
<comment type="subcellular location">
    <subcellularLocation>
        <location evidence="15">Cell membrane</location>
        <topology evidence="15">Peripheral membrane protein</topology>
    </subcellularLocation>
    <subcellularLocation>
        <location evidence="3">Membrane</location>
    </subcellularLocation>
</comment>
<dbReference type="EC" id="1.3.5.2" evidence="15"/>